<dbReference type="EMBL" id="QFYS01000002">
    <property type="protein sequence ID" value="RAK67825.1"/>
    <property type="molecule type" value="Genomic_DNA"/>
</dbReference>
<sequence>MDPRRRLIRTLLPLALALMGAGGCGHLPPSLSLDRRAPETPAATATQPAVLAEAPELAEDPRGETPTTRRTFAVMAPIPNPPDLGNQARPGVRPDQSVSPPDAGPEAIAAANRRARTHSQADGFLGGVQVFAYDPSRIYEVWTAPLRVTVLTLPSGEGVTAVAAGDTVRWQIGETQSGDGADRRAHVLVKPLETGLETNLVLTTSRGVYLVQLRSGGPQAFNAAVAWDVSAALPRPLPGPEAAGLSPAQPVAASEGPLDARYAVSPRGRRSPPWTPTAVMTDGVRTYLALPPGAAARESPALFAVDPAGHAQMVNYRQRNGLLVVDRVLERAELRLGGRKGQVVRIRRQGEGAP</sequence>
<dbReference type="OrthoDB" id="9815808at2"/>
<feature type="compositionally biased region" description="Low complexity" evidence="3">
    <location>
        <begin position="39"/>
        <end position="55"/>
    </location>
</feature>
<comment type="caution">
    <text evidence="4">The sequence shown here is derived from an EMBL/GenBank/DDBJ whole genome shotgun (WGS) entry which is preliminary data.</text>
</comment>
<reference evidence="4 5" key="1">
    <citation type="submission" date="2018-05" db="EMBL/GenBank/DDBJ databases">
        <authorList>
            <person name="Lanie J.A."/>
            <person name="Ng W.-L."/>
            <person name="Kazmierczak K.M."/>
            <person name="Andrzejewski T.M."/>
            <person name="Davidsen T.M."/>
            <person name="Wayne K.J."/>
            <person name="Tettelin H."/>
            <person name="Glass J.I."/>
            <person name="Rusch D."/>
            <person name="Podicherti R."/>
            <person name="Tsui H.-C.T."/>
            <person name="Winkler M.E."/>
        </authorList>
    </citation>
    <scope>NUCLEOTIDE SEQUENCE [LARGE SCALE GENOMIC DNA]</scope>
    <source>
        <strain evidence="4 5">BUT-10</strain>
    </source>
</reference>
<organism evidence="4 5">
    <name type="scientific">Phenylobacterium kunshanense</name>
    <dbReference type="NCBI Taxonomy" id="1445034"/>
    <lineage>
        <taxon>Bacteria</taxon>
        <taxon>Pseudomonadati</taxon>
        <taxon>Pseudomonadota</taxon>
        <taxon>Alphaproteobacteria</taxon>
        <taxon>Caulobacterales</taxon>
        <taxon>Caulobacteraceae</taxon>
        <taxon>Phenylobacterium</taxon>
    </lineage>
</organism>
<evidence type="ECO:0000313" key="5">
    <source>
        <dbReference type="Proteomes" id="UP000249524"/>
    </source>
</evidence>
<dbReference type="InterPro" id="IPR010258">
    <property type="entry name" value="Conjugal_tfr_TrbG/VirB9/CagX"/>
</dbReference>
<comment type="similarity">
    <text evidence="1">Belongs to the TrbG/VirB9 family.</text>
</comment>
<dbReference type="CDD" id="cd06911">
    <property type="entry name" value="VirB9_CagX_TrbG"/>
    <property type="match status" value="1"/>
</dbReference>
<dbReference type="Proteomes" id="UP000249524">
    <property type="component" value="Unassembled WGS sequence"/>
</dbReference>
<evidence type="ECO:0000256" key="3">
    <source>
        <dbReference type="SAM" id="MobiDB-lite"/>
    </source>
</evidence>
<dbReference type="RefSeq" id="WP_111275434.1">
    <property type="nucleotide sequence ID" value="NZ_QFYS01000002.1"/>
</dbReference>
<protein>
    <submittedName>
        <fullName evidence="4">Conjugal transfer protein TrbG</fullName>
    </submittedName>
</protein>
<proteinExistence type="inferred from homology"/>
<dbReference type="Gene3D" id="2.60.40.2500">
    <property type="match status" value="1"/>
</dbReference>
<dbReference type="Pfam" id="PF03524">
    <property type="entry name" value="CagX"/>
    <property type="match status" value="1"/>
</dbReference>
<evidence type="ECO:0000313" key="4">
    <source>
        <dbReference type="EMBL" id="RAK67825.1"/>
    </source>
</evidence>
<gene>
    <name evidence="4" type="ORF">DJ019_08000</name>
</gene>
<name>A0A328BMB2_9CAUL</name>
<keyword evidence="5" id="KW-1185">Reference proteome</keyword>
<dbReference type="InterPro" id="IPR033645">
    <property type="entry name" value="VirB9/CagX/TrbG_C"/>
</dbReference>
<dbReference type="AlphaFoldDB" id="A0A328BMB2"/>
<accession>A0A328BMB2</accession>
<feature type="region of interest" description="Disordered" evidence="3">
    <location>
        <begin position="30"/>
        <end position="105"/>
    </location>
</feature>
<dbReference type="InterPro" id="IPR038161">
    <property type="entry name" value="VirB9/CagX/TrbG_C_sf"/>
</dbReference>
<evidence type="ECO:0000256" key="2">
    <source>
        <dbReference type="ARBA" id="ARBA00022729"/>
    </source>
</evidence>
<keyword evidence="2" id="KW-0732">Signal</keyword>
<evidence type="ECO:0000256" key="1">
    <source>
        <dbReference type="ARBA" id="ARBA00006135"/>
    </source>
</evidence>
<dbReference type="PROSITE" id="PS51257">
    <property type="entry name" value="PROKAR_LIPOPROTEIN"/>
    <property type="match status" value="1"/>
</dbReference>